<dbReference type="GO" id="GO:0016491">
    <property type="term" value="F:oxidoreductase activity"/>
    <property type="evidence" value="ECO:0007669"/>
    <property type="project" value="UniProtKB-KW"/>
</dbReference>
<comment type="similarity">
    <text evidence="1">Belongs to the desulfoferrodoxin family.</text>
</comment>
<evidence type="ECO:0000256" key="4">
    <source>
        <dbReference type="ARBA" id="ARBA00022982"/>
    </source>
</evidence>
<evidence type="ECO:0000259" key="8">
    <source>
        <dbReference type="Pfam" id="PF01880"/>
    </source>
</evidence>
<evidence type="ECO:0000256" key="5">
    <source>
        <dbReference type="ARBA" id="ARBA00023002"/>
    </source>
</evidence>
<dbReference type="GO" id="GO:0005506">
    <property type="term" value="F:iron ion binding"/>
    <property type="evidence" value="ECO:0007669"/>
    <property type="project" value="InterPro"/>
</dbReference>
<gene>
    <name evidence="9" type="ORF">GMST_22590</name>
</gene>
<feature type="chain" id="PRO_5027921088" evidence="7">
    <location>
        <begin position="26"/>
        <end position="158"/>
    </location>
</feature>
<dbReference type="RefSeq" id="WP_183354761.1">
    <property type="nucleotide sequence ID" value="NZ_BLXX01000006.1"/>
</dbReference>
<feature type="signal peptide" evidence="7">
    <location>
        <begin position="1"/>
        <end position="25"/>
    </location>
</feature>
<keyword evidence="5" id="KW-0560">Oxidoreductase</keyword>
<dbReference type="AlphaFoldDB" id="A0A6V8MJ13"/>
<evidence type="ECO:0000313" key="9">
    <source>
        <dbReference type="EMBL" id="GFO59934.1"/>
    </source>
</evidence>
<dbReference type="InterPro" id="IPR051233">
    <property type="entry name" value="Desulfoferrodoxin_SOR"/>
</dbReference>
<sequence>MNRRTFIKGAVVSSLAVGIAKPSGAASYYPNNVDQALFENINRVKDPAKKTPLEMSHAPHIVAPASVKAGVPFTVEVSVGERVHVMSPAHWIADIALYVANEPAGRVELQPKGLLEPKVQFNVTLPADAFVAGKVTLVATQHCNLHGYWESRRDIQLA</sequence>
<keyword evidence="4" id="KW-0249">Electron transport</keyword>
<dbReference type="Proteomes" id="UP000556026">
    <property type="component" value="Unassembled WGS sequence"/>
</dbReference>
<keyword evidence="7" id="KW-0732">Signal</keyword>
<dbReference type="InterPro" id="IPR002742">
    <property type="entry name" value="Desulfoferrodoxin_Fe-bd_dom"/>
</dbReference>
<evidence type="ECO:0000313" key="10">
    <source>
        <dbReference type="Proteomes" id="UP000556026"/>
    </source>
</evidence>
<dbReference type="EMBL" id="BLXX01000006">
    <property type="protein sequence ID" value="GFO59934.1"/>
    <property type="molecule type" value="Genomic_DNA"/>
</dbReference>
<name>A0A6V8MJ13_9BACT</name>
<dbReference type="InterPro" id="IPR036073">
    <property type="entry name" value="Desulfoferrodoxin_Fe-bd_dom_sf"/>
</dbReference>
<evidence type="ECO:0000256" key="6">
    <source>
        <dbReference type="ARBA" id="ARBA00023004"/>
    </source>
</evidence>
<evidence type="ECO:0000256" key="1">
    <source>
        <dbReference type="ARBA" id="ARBA00005941"/>
    </source>
</evidence>
<evidence type="ECO:0000256" key="7">
    <source>
        <dbReference type="SAM" id="SignalP"/>
    </source>
</evidence>
<keyword evidence="10" id="KW-1185">Reference proteome</keyword>
<proteinExistence type="inferred from homology"/>
<reference evidence="10" key="1">
    <citation type="submission" date="2020-06" db="EMBL/GenBank/DDBJ databases">
        <title>Draft genomic sequence of Geomonas sp. Red330.</title>
        <authorList>
            <person name="Itoh H."/>
            <person name="Zhenxing X."/>
            <person name="Ushijima N."/>
            <person name="Masuda Y."/>
            <person name="Shiratori Y."/>
            <person name="Senoo K."/>
        </authorList>
    </citation>
    <scope>NUCLEOTIDE SEQUENCE [LARGE SCALE GENOMIC DNA]</scope>
    <source>
        <strain evidence="10">Red330</strain>
    </source>
</reference>
<keyword evidence="2" id="KW-0813">Transport</keyword>
<organism evidence="9 10">
    <name type="scientific">Geomonas silvestris</name>
    <dbReference type="NCBI Taxonomy" id="2740184"/>
    <lineage>
        <taxon>Bacteria</taxon>
        <taxon>Pseudomonadati</taxon>
        <taxon>Thermodesulfobacteriota</taxon>
        <taxon>Desulfuromonadia</taxon>
        <taxon>Geobacterales</taxon>
        <taxon>Geobacteraceae</taxon>
        <taxon>Geomonas</taxon>
    </lineage>
</organism>
<dbReference type="Gene3D" id="2.60.40.730">
    <property type="entry name" value="SOR catalytic domain"/>
    <property type="match status" value="1"/>
</dbReference>
<dbReference type="PANTHER" id="PTHR36541:SF1">
    <property type="entry name" value="SUPEROXIDE REDUCTASE-RELATED"/>
    <property type="match status" value="1"/>
</dbReference>
<keyword evidence="6" id="KW-0408">Iron</keyword>
<protein>
    <submittedName>
        <fullName evidence="9">Desulfoferrodoxin</fullName>
    </submittedName>
</protein>
<accession>A0A6V8MJ13</accession>
<feature type="domain" description="Desulfoferrodoxin ferrous iron-binding" evidence="8">
    <location>
        <begin position="53"/>
        <end position="151"/>
    </location>
</feature>
<evidence type="ECO:0000256" key="3">
    <source>
        <dbReference type="ARBA" id="ARBA00022723"/>
    </source>
</evidence>
<dbReference type="PANTHER" id="PTHR36541">
    <property type="entry name" value="SUPEROXIDE REDUCTASE-RELATED"/>
    <property type="match status" value="1"/>
</dbReference>
<comment type="caution">
    <text evidence="9">The sequence shown here is derived from an EMBL/GenBank/DDBJ whole genome shotgun (WGS) entry which is preliminary data.</text>
</comment>
<evidence type="ECO:0000256" key="2">
    <source>
        <dbReference type="ARBA" id="ARBA00022448"/>
    </source>
</evidence>
<keyword evidence="3" id="KW-0479">Metal-binding</keyword>
<dbReference type="Pfam" id="PF01880">
    <property type="entry name" value="Desulfoferrodox"/>
    <property type="match status" value="1"/>
</dbReference>
<dbReference type="SUPFAM" id="SSF49367">
    <property type="entry name" value="Superoxide reductase-like"/>
    <property type="match status" value="1"/>
</dbReference>